<accession>A0A3A1TX96</accession>
<name>A0A3A1TX96_9MICO</name>
<proteinExistence type="predicted"/>
<evidence type="ECO:0000313" key="1">
    <source>
        <dbReference type="EMBL" id="RIX28400.1"/>
    </source>
</evidence>
<comment type="caution">
    <text evidence="1">The sequence shown here is derived from an EMBL/GenBank/DDBJ whole genome shotgun (WGS) entry which is preliminary data.</text>
</comment>
<organism evidence="1 2">
    <name type="scientific">Amnibacterium setariae</name>
    <dbReference type="NCBI Taxonomy" id="2306585"/>
    <lineage>
        <taxon>Bacteria</taxon>
        <taxon>Bacillati</taxon>
        <taxon>Actinomycetota</taxon>
        <taxon>Actinomycetes</taxon>
        <taxon>Micrococcales</taxon>
        <taxon>Microbacteriaceae</taxon>
        <taxon>Amnibacterium</taxon>
    </lineage>
</organism>
<dbReference type="OrthoDB" id="9898607at2"/>
<evidence type="ECO:0000313" key="2">
    <source>
        <dbReference type="Proteomes" id="UP000265742"/>
    </source>
</evidence>
<dbReference type="Proteomes" id="UP000265742">
    <property type="component" value="Unassembled WGS sequence"/>
</dbReference>
<dbReference type="EMBL" id="QXTG01000002">
    <property type="protein sequence ID" value="RIX28400.1"/>
    <property type="molecule type" value="Genomic_DNA"/>
</dbReference>
<sequence length="73" mass="7796">MECPPTRAEAWLEEHEGDLAGLPTADAIALIESAGLRVRVLDRGARLLSPETWDDRVNLRVTDDAVVGAVSAG</sequence>
<reference evidence="2" key="1">
    <citation type="submission" date="2018-09" db="EMBL/GenBank/DDBJ databases">
        <authorList>
            <person name="Kim I."/>
        </authorList>
    </citation>
    <scope>NUCLEOTIDE SEQUENCE [LARGE SCALE GENOMIC DNA]</scope>
    <source>
        <strain evidence="2">DD4a</strain>
    </source>
</reference>
<gene>
    <name evidence="1" type="ORF">D1781_13275</name>
</gene>
<protein>
    <submittedName>
        <fullName evidence="1">Uncharacterized protein</fullName>
    </submittedName>
</protein>
<dbReference type="AlphaFoldDB" id="A0A3A1TX96"/>
<keyword evidence="2" id="KW-1185">Reference proteome</keyword>
<dbReference type="RefSeq" id="WP_119482710.1">
    <property type="nucleotide sequence ID" value="NZ_QXTG01000002.1"/>
</dbReference>